<dbReference type="EMBL" id="JAGKQQ010000001">
    <property type="protein sequence ID" value="MBP3959183.1"/>
    <property type="molecule type" value="Genomic_DNA"/>
</dbReference>
<dbReference type="PANTHER" id="PTHR39189">
    <property type="entry name" value="UPF0173 METAL-DEPENDENT HYDROLASE YTKL"/>
    <property type="match status" value="1"/>
</dbReference>
<dbReference type="PANTHER" id="PTHR39189:SF1">
    <property type="entry name" value="UPF0173 METAL-DEPENDENT HYDROLASE YTKL"/>
    <property type="match status" value="1"/>
</dbReference>
<reference evidence="3 4" key="1">
    <citation type="submission" date="2021-04" db="EMBL/GenBank/DDBJ databases">
        <authorList>
            <person name="Ivanova A."/>
        </authorList>
    </citation>
    <scope>NUCLEOTIDE SEQUENCE [LARGE SCALE GENOMIC DNA]</scope>
    <source>
        <strain evidence="3 4">G18</strain>
    </source>
</reference>
<protein>
    <submittedName>
        <fullName evidence="3">MBL fold metallo-hydrolase</fullName>
    </submittedName>
</protein>
<dbReference type="Gene3D" id="3.60.15.10">
    <property type="entry name" value="Ribonuclease Z/Hydroxyacylglutathione hydrolase-like"/>
    <property type="match status" value="1"/>
</dbReference>
<gene>
    <name evidence="3" type="ORF">J8F10_28395</name>
</gene>
<dbReference type="Proteomes" id="UP000676565">
    <property type="component" value="Unassembled WGS sequence"/>
</dbReference>
<sequence>MSRLFVAIGCCALLFSLLPGAPAPVAAGQESKEQSIKIRWFGQSFFQIESAEKRQIAIDPHAIPAFGRQSTTAEFILVSHPHDDHALLDMVEKEKREDKFKEGDILRGVIESKPGKQEWKVIDEKRGNIRVRTVATYHDTTNGMQRGKNSIWIIEMNGLVICHLGDLGHELSPEQVKAVGKIDVLMVPVGGIYTINGEQAQNVMKQLKPRLYALPMHYGILGYDELAGPEEFLDGIKKEDIKKMPETNELVIPVTLKLDEPKIVILNWKKEEPKKEEPKKPEPKKPEKK</sequence>
<keyword evidence="4" id="KW-1185">Reference proteome</keyword>
<dbReference type="Pfam" id="PF13483">
    <property type="entry name" value="Lactamase_B_3"/>
    <property type="match status" value="1"/>
</dbReference>
<proteinExistence type="predicted"/>
<keyword evidence="2" id="KW-0732">Signal</keyword>
<evidence type="ECO:0000256" key="1">
    <source>
        <dbReference type="SAM" id="MobiDB-lite"/>
    </source>
</evidence>
<name>A0ABS5BZN9_9BACT</name>
<dbReference type="RefSeq" id="WP_210659753.1">
    <property type="nucleotide sequence ID" value="NZ_JAGKQQ010000001.1"/>
</dbReference>
<comment type="caution">
    <text evidence="3">The sequence shown here is derived from an EMBL/GenBank/DDBJ whole genome shotgun (WGS) entry which is preliminary data.</text>
</comment>
<feature type="signal peptide" evidence="2">
    <location>
        <begin position="1"/>
        <end position="21"/>
    </location>
</feature>
<organism evidence="3 4">
    <name type="scientific">Gemmata palustris</name>
    <dbReference type="NCBI Taxonomy" id="2822762"/>
    <lineage>
        <taxon>Bacteria</taxon>
        <taxon>Pseudomonadati</taxon>
        <taxon>Planctomycetota</taxon>
        <taxon>Planctomycetia</taxon>
        <taxon>Gemmatales</taxon>
        <taxon>Gemmataceae</taxon>
        <taxon>Gemmata</taxon>
    </lineage>
</organism>
<evidence type="ECO:0000313" key="4">
    <source>
        <dbReference type="Proteomes" id="UP000676565"/>
    </source>
</evidence>
<evidence type="ECO:0000256" key="2">
    <source>
        <dbReference type="SAM" id="SignalP"/>
    </source>
</evidence>
<dbReference type="InterPro" id="IPR036866">
    <property type="entry name" value="RibonucZ/Hydroxyglut_hydro"/>
</dbReference>
<dbReference type="SUPFAM" id="SSF56281">
    <property type="entry name" value="Metallo-hydrolase/oxidoreductase"/>
    <property type="match status" value="1"/>
</dbReference>
<accession>A0ABS5BZN9</accession>
<feature type="region of interest" description="Disordered" evidence="1">
    <location>
        <begin position="269"/>
        <end position="289"/>
    </location>
</feature>
<evidence type="ECO:0000313" key="3">
    <source>
        <dbReference type="EMBL" id="MBP3959183.1"/>
    </source>
</evidence>
<feature type="chain" id="PRO_5045284894" evidence="2">
    <location>
        <begin position="22"/>
        <end position="289"/>
    </location>
</feature>